<feature type="transmembrane region" description="Helical" evidence="1">
    <location>
        <begin position="296"/>
        <end position="317"/>
    </location>
</feature>
<dbReference type="Proteomes" id="UP000829685">
    <property type="component" value="Unassembled WGS sequence"/>
</dbReference>
<comment type="caution">
    <text evidence="2">The sequence shown here is derived from an EMBL/GenBank/DDBJ whole genome shotgun (WGS) entry which is preliminary data.</text>
</comment>
<reference evidence="2" key="1">
    <citation type="submission" date="2021-03" db="EMBL/GenBank/DDBJ databases">
        <title>Revisited historic fungal species revealed as producer of novel bioactive compounds through whole genome sequencing and comparative genomics.</title>
        <authorList>
            <person name="Vignolle G.A."/>
            <person name="Hochenegger N."/>
            <person name="Mach R.L."/>
            <person name="Mach-Aigner A.R."/>
            <person name="Javad Rahimi M."/>
            <person name="Salim K.A."/>
            <person name="Chan C.M."/>
            <person name="Lim L.B.L."/>
            <person name="Cai F."/>
            <person name="Druzhinina I.S."/>
            <person name="U'Ren J.M."/>
            <person name="Derntl C."/>
        </authorList>
    </citation>
    <scope>NUCLEOTIDE SEQUENCE</scope>
    <source>
        <strain evidence="2">TUCIM 5799</strain>
    </source>
</reference>
<accession>A0A9P9WMW1</accession>
<dbReference type="OrthoDB" id="5428890at2759"/>
<protein>
    <submittedName>
        <fullName evidence="2">Uncharacterized protein</fullName>
    </submittedName>
</protein>
<keyword evidence="3" id="KW-1185">Reference proteome</keyword>
<sequence length="376" mass="42908">MSKLDQSIGQPPSLQAKRAIIEGFWGGVLPGQLSYTDKAAAPEQVLDAYFNFYQQQCDLIGLHANGKYSSITTHEHVLQVAKLLILGHTRDEVCSELDGMIPNADKVQHERSVYLVARLLLMVQVGEIPHEWSGSRPICWQDAGSTIRDVIRARFSDIPVLGHERVKFEKAFNVLGLNRIAGIEIRWTSNLADHLRLIHDDTLLDIYPDGLIQETAQTLALLFPKYDPGVRAWYQKMTRTTNIDSSLMDVGQLIADERQIENFRYWHDRLVVLKQVFDDSRPRTMMQWWYDRRNGVQWYTFWVAIVVLIMTLFFGLVQSIEAILAQDTAKFQAFMRILKQLVSISPLMLCLKSEDDVALIAVFEEAVTVAGAELFL</sequence>
<gene>
    <name evidence="2" type="ORF">JX265_005737</name>
</gene>
<evidence type="ECO:0000313" key="2">
    <source>
        <dbReference type="EMBL" id="KAI1871751.1"/>
    </source>
</evidence>
<evidence type="ECO:0000313" key="3">
    <source>
        <dbReference type="Proteomes" id="UP000829685"/>
    </source>
</evidence>
<keyword evidence="1" id="KW-0472">Membrane</keyword>
<name>A0A9P9WMW1_9PEZI</name>
<keyword evidence="1" id="KW-0812">Transmembrane</keyword>
<organism evidence="2 3">
    <name type="scientific">Neoarthrinium moseri</name>
    <dbReference type="NCBI Taxonomy" id="1658444"/>
    <lineage>
        <taxon>Eukaryota</taxon>
        <taxon>Fungi</taxon>
        <taxon>Dikarya</taxon>
        <taxon>Ascomycota</taxon>
        <taxon>Pezizomycotina</taxon>
        <taxon>Sordariomycetes</taxon>
        <taxon>Xylariomycetidae</taxon>
        <taxon>Amphisphaeriales</taxon>
        <taxon>Apiosporaceae</taxon>
        <taxon>Neoarthrinium</taxon>
    </lineage>
</organism>
<evidence type="ECO:0000256" key="1">
    <source>
        <dbReference type="SAM" id="Phobius"/>
    </source>
</evidence>
<dbReference type="EMBL" id="JAFIMR010000012">
    <property type="protein sequence ID" value="KAI1871751.1"/>
    <property type="molecule type" value="Genomic_DNA"/>
</dbReference>
<proteinExistence type="predicted"/>
<keyword evidence="1" id="KW-1133">Transmembrane helix</keyword>
<dbReference type="AlphaFoldDB" id="A0A9P9WMW1"/>